<evidence type="ECO:0000256" key="3">
    <source>
        <dbReference type="ARBA" id="ARBA00022884"/>
    </source>
</evidence>
<feature type="region of interest" description="Disordered" evidence="6">
    <location>
        <begin position="291"/>
        <end position="313"/>
    </location>
</feature>
<dbReference type="GO" id="GO:0006412">
    <property type="term" value="P:translation"/>
    <property type="evidence" value="ECO:0007669"/>
    <property type="project" value="InterPro"/>
</dbReference>
<proteinExistence type="inferred from homology"/>
<dbReference type="EMBL" id="UINC01013088">
    <property type="protein sequence ID" value="SVA56755.1"/>
    <property type="molecule type" value="Genomic_DNA"/>
</dbReference>
<dbReference type="InterPro" id="IPR009019">
    <property type="entry name" value="KH_sf_prok-type"/>
</dbReference>
<dbReference type="Gene3D" id="3.30.300.20">
    <property type="match status" value="1"/>
</dbReference>
<dbReference type="PANTHER" id="PTHR11760">
    <property type="entry name" value="30S/40S RIBOSOMAL PROTEIN S3"/>
    <property type="match status" value="1"/>
</dbReference>
<dbReference type="GO" id="GO:0022627">
    <property type="term" value="C:cytosolic small ribosomal subunit"/>
    <property type="evidence" value="ECO:0007669"/>
    <property type="project" value="TreeGrafter"/>
</dbReference>
<evidence type="ECO:0000256" key="5">
    <source>
        <dbReference type="ARBA" id="ARBA00023274"/>
    </source>
</evidence>
<dbReference type="SUPFAM" id="SSF54821">
    <property type="entry name" value="Ribosomal protein S3 C-terminal domain"/>
    <property type="match status" value="1"/>
</dbReference>
<dbReference type="SUPFAM" id="SSF54814">
    <property type="entry name" value="Prokaryotic type KH domain (KH-domain type II)"/>
    <property type="match status" value="1"/>
</dbReference>
<dbReference type="GO" id="GO:0003735">
    <property type="term" value="F:structural constituent of ribosome"/>
    <property type="evidence" value="ECO:0007669"/>
    <property type="project" value="InterPro"/>
</dbReference>
<dbReference type="Gene3D" id="3.30.1140.32">
    <property type="entry name" value="Ribosomal protein S3, C-terminal domain"/>
    <property type="match status" value="1"/>
</dbReference>
<dbReference type="InterPro" id="IPR036419">
    <property type="entry name" value="Ribosomal_S3_C_sf"/>
</dbReference>
<dbReference type="InterPro" id="IPR004044">
    <property type="entry name" value="KH_dom_type_2"/>
</dbReference>
<dbReference type="PANTHER" id="PTHR11760:SF19">
    <property type="entry name" value="SMALL RIBOSOMAL SUBUNIT PROTEIN US3C"/>
    <property type="match status" value="1"/>
</dbReference>
<reference evidence="8" key="1">
    <citation type="submission" date="2018-05" db="EMBL/GenBank/DDBJ databases">
        <authorList>
            <person name="Lanie J.A."/>
            <person name="Ng W.-L."/>
            <person name="Kazmierczak K.M."/>
            <person name="Andrzejewski T.M."/>
            <person name="Davidsen T.M."/>
            <person name="Wayne K.J."/>
            <person name="Tettelin H."/>
            <person name="Glass J.I."/>
            <person name="Rusch D."/>
            <person name="Podicherti R."/>
            <person name="Tsui H.-C.T."/>
            <person name="Winkler M.E."/>
        </authorList>
    </citation>
    <scope>NUCLEOTIDE SEQUENCE</scope>
</reference>
<evidence type="ECO:0000256" key="2">
    <source>
        <dbReference type="ARBA" id="ARBA00022730"/>
    </source>
</evidence>
<gene>
    <name evidence="8" type="ORF">METZ01_LOCUS109609</name>
</gene>
<accession>A0A381WW53</accession>
<dbReference type="Pfam" id="PF07650">
    <property type="entry name" value="KH_2"/>
    <property type="match status" value="1"/>
</dbReference>
<evidence type="ECO:0000259" key="7">
    <source>
        <dbReference type="PROSITE" id="PS50823"/>
    </source>
</evidence>
<dbReference type="CDD" id="cd02412">
    <property type="entry name" value="KH-II_30S_S3"/>
    <property type="match status" value="1"/>
</dbReference>
<organism evidence="8">
    <name type="scientific">marine metagenome</name>
    <dbReference type="NCBI Taxonomy" id="408172"/>
    <lineage>
        <taxon>unclassified sequences</taxon>
        <taxon>metagenomes</taxon>
        <taxon>ecological metagenomes</taxon>
    </lineage>
</organism>
<dbReference type="AlphaFoldDB" id="A0A381WW53"/>
<dbReference type="InterPro" id="IPR018280">
    <property type="entry name" value="Ribosomal_uS3_CS"/>
</dbReference>
<dbReference type="SMART" id="SM00322">
    <property type="entry name" value="KH"/>
    <property type="match status" value="1"/>
</dbReference>
<dbReference type="InterPro" id="IPR057258">
    <property type="entry name" value="Ribosomal_uS3"/>
</dbReference>
<dbReference type="FunFam" id="3.30.300.20:FF:000001">
    <property type="entry name" value="30S ribosomal protein S3"/>
    <property type="match status" value="1"/>
</dbReference>
<feature type="region of interest" description="Disordered" evidence="6">
    <location>
        <begin position="227"/>
        <end position="276"/>
    </location>
</feature>
<feature type="domain" description="KH type-2" evidence="7">
    <location>
        <begin position="39"/>
        <end position="108"/>
    </location>
</feature>
<dbReference type="InterPro" id="IPR015946">
    <property type="entry name" value="KH_dom-like_a/b"/>
</dbReference>
<comment type="similarity">
    <text evidence="1">Belongs to the universal ribosomal protein uS3 family.</text>
</comment>
<feature type="compositionally biased region" description="Basic and acidic residues" evidence="6">
    <location>
        <begin position="297"/>
        <end position="313"/>
    </location>
</feature>
<keyword evidence="5" id="KW-0687">Ribonucleoprotein</keyword>
<dbReference type="Pfam" id="PF00189">
    <property type="entry name" value="Ribosomal_S3_C"/>
    <property type="match status" value="1"/>
</dbReference>
<evidence type="ECO:0000313" key="8">
    <source>
        <dbReference type="EMBL" id="SVA56755.1"/>
    </source>
</evidence>
<dbReference type="HAMAP" id="MF_01309_B">
    <property type="entry name" value="Ribosomal_uS3_B"/>
    <property type="match status" value="1"/>
</dbReference>
<sequence length="313" mass="34939">MGQKVNPYGFRLGITTDWKSRWFATRQEYADNIIEDWKIRDFLRTELPHAAISRIEVERTRDRLRVDVHTARPGIVIGRKGTEADRLRAGLGQISGNNRVQLNIQEIKEPELDAALIAQGVADQLSGRVAFRRAMKRAVQNAQKAGALGIRVQCSGRLGGSEMGRTEWYREGRVPLHTLRADIDYGFREAATTYGRIGVKVWIYKGDILPYKSQLEDKIKREAAMAVGETSGQTKPRTVVSSAAARRRKVDAETEAETPPAETVGADAEVVEPAPLVKEGDAEFEKLLAEEEAIEASTREHHETPHFRPGDSD</sequence>
<name>A0A381WW53_9ZZZZ</name>
<dbReference type="NCBIfam" id="TIGR01009">
    <property type="entry name" value="rpsC_bact"/>
    <property type="match status" value="1"/>
</dbReference>
<dbReference type="InterPro" id="IPR001351">
    <property type="entry name" value="Ribosomal_uS3_C"/>
</dbReference>
<dbReference type="InterPro" id="IPR004087">
    <property type="entry name" value="KH_dom"/>
</dbReference>
<protein>
    <recommendedName>
        <fullName evidence="7">KH type-2 domain-containing protein</fullName>
    </recommendedName>
</protein>
<evidence type="ECO:0000256" key="6">
    <source>
        <dbReference type="SAM" id="MobiDB-lite"/>
    </source>
</evidence>
<evidence type="ECO:0000256" key="1">
    <source>
        <dbReference type="ARBA" id="ARBA00010761"/>
    </source>
</evidence>
<keyword evidence="3" id="KW-0694">RNA-binding</keyword>
<dbReference type="PROSITE" id="PS50823">
    <property type="entry name" value="KH_TYPE_2"/>
    <property type="match status" value="1"/>
</dbReference>
<dbReference type="InterPro" id="IPR005704">
    <property type="entry name" value="Ribosomal_uS3_bac-typ"/>
</dbReference>
<keyword evidence="4" id="KW-0689">Ribosomal protein</keyword>
<evidence type="ECO:0000256" key="4">
    <source>
        <dbReference type="ARBA" id="ARBA00022980"/>
    </source>
</evidence>
<keyword evidence="2" id="KW-0699">rRNA-binding</keyword>
<dbReference type="GO" id="GO:0019843">
    <property type="term" value="F:rRNA binding"/>
    <property type="evidence" value="ECO:0007669"/>
    <property type="project" value="UniProtKB-KW"/>
</dbReference>
<dbReference type="FunFam" id="3.30.1140.32:FF:000002">
    <property type="entry name" value="30S ribosomal protein S3"/>
    <property type="match status" value="1"/>
</dbReference>
<feature type="compositionally biased region" description="Polar residues" evidence="6">
    <location>
        <begin position="230"/>
        <end position="241"/>
    </location>
</feature>
<dbReference type="PROSITE" id="PS00548">
    <property type="entry name" value="RIBOSOMAL_S3"/>
    <property type="match status" value="1"/>
</dbReference>